<comment type="subcellular location">
    <subcellularLocation>
        <location evidence="9">Cytoplasm</location>
    </subcellularLocation>
</comment>
<evidence type="ECO:0000256" key="2">
    <source>
        <dbReference type="ARBA" id="ARBA00022598"/>
    </source>
</evidence>
<dbReference type="GO" id="GO:0005829">
    <property type="term" value="C:cytosol"/>
    <property type="evidence" value="ECO:0007669"/>
    <property type="project" value="TreeGrafter"/>
</dbReference>
<dbReference type="PANTHER" id="PTHR43210:SF2">
    <property type="entry name" value="ATP-DEPENDENT DETHIOBIOTIN SYNTHETASE BIOD 2"/>
    <property type="match status" value="1"/>
</dbReference>
<evidence type="ECO:0000313" key="10">
    <source>
        <dbReference type="EMBL" id="GAF04462.1"/>
    </source>
</evidence>
<dbReference type="NCBIfam" id="TIGR00347">
    <property type="entry name" value="bioD"/>
    <property type="match status" value="1"/>
</dbReference>
<feature type="binding site" evidence="9">
    <location>
        <position position="42"/>
    </location>
    <ligand>
        <name>substrate</name>
    </ligand>
</feature>
<protein>
    <recommendedName>
        <fullName evidence="9">ATP-dependent dethiobiotin synthetase BioD</fullName>
        <ecNumber evidence="9">6.3.3.3</ecNumber>
    </recommendedName>
    <alternativeName>
        <fullName evidence="9">DTB synthetase</fullName>
        <shortName evidence="9">DTBS</shortName>
    </alternativeName>
    <alternativeName>
        <fullName evidence="9">Dethiobiotin synthase</fullName>
    </alternativeName>
</protein>
<proteinExistence type="inferred from homology"/>
<feature type="active site" evidence="9">
    <location>
        <position position="38"/>
    </location>
</feature>
<comment type="subunit">
    <text evidence="9">Homodimer.</text>
</comment>
<comment type="cofactor">
    <cofactor evidence="9">
        <name>Mg(2+)</name>
        <dbReference type="ChEBI" id="CHEBI:18420"/>
    </cofactor>
</comment>
<keyword evidence="11" id="KW-1185">Reference proteome</keyword>
<sequence>MHKQIFISGIDTDCGKTHITGLLAYHFRKAGINCITTKMVQTGCEELAEDIIAHRNMMEMDLLPVDKKGETCPVLYSFPASPHLAAEIDQRPFEVKKVEKAFVRLQKQYELLLTEGAGGLAVPLSNNLLLSDFLQTSALPLVLVSSSRLGSINHTLLSIDFCINNQLHLTTIVYNQFPEDDRHIAESSYQFLKDYLARSYSFIKLIHSDELSKSTCLSEQLINYMLSDTC</sequence>
<dbReference type="OrthoDB" id="9802097at2"/>
<dbReference type="CDD" id="cd03109">
    <property type="entry name" value="DTBS"/>
    <property type="match status" value="1"/>
</dbReference>
<dbReference type="GO" id="GO:0004141">
    <property type="term" value="F:dethiobiotin synthase activity"/>
    <property type="evidence" value="ECO:0007669"/>
    <property type="project" value="UniProtKB-UniRule"/>
</dbReference>
<dbReference type="InterPro" id="IPR027417">
    <property type="entry name" value="P-loop_NTPase"/>
</dbReference>
<evidence type="ECO:0000313" key="11">
    <source>
        <dbReference type="Proteomes" id="UP000019402"/>
    </source>
</evidence>
<evidence type="ECO:0000256" key="8">
    <source>
        <dbReference type="ARBA" id="ARBA00047386"/>
    </source>
</evidence>
<evidence type="ECO:0000256" key="6">
    <source>
        <dbReference type="ARBA" id="ARBA00022840"/>
    </source>
</evidence>
<evidence type="ECO:0000256" key="1">
    <source>
        <dbReference type="ARBA" id="ARBA00022490"/>
    </source>
</evidence>
<keyword evidence="3 9" id="KW-0479">Metal-binding</keyword>
<dbReference type="PIRSF" id="PIRSF006755">
    <property type="entry name" value="DTB_synth"/>
    <property type="match status" value="1"/>
</dbReference>
<dbReference type="RefSeq" id="WP_044213770.1">
    <property type="nucleotide sequence ID" value="NZ_BAMD01000046.1"/>
</dbReference>
<dbReference type="GO" id="GO:0005524">
    <property type="term" value="F:ATP binding"/>
    <property type="evidence" value="ECO:0007669"/>
    <property type="project" value="UniProtKB-UniRule"/>
</dbReference>
<keyword evidence="7 9" id="KW-0460">Magnesium</keyword>
<feature type="binding site" evidence="9">
    <location>
        <begin position="115"/>
        <end position="118"/>
    </location>
    <ligand>
        <name>ATP</name>
        <dbReference type="ChEBI" id="CHEBI:30616"/>
    </ligand>
</feature>
<dbReference type="GO" id="GO:0000287">
    <property type="term" value="F:magnesium ion binding"/>
    <property type="evidence" value="ECO:0007669"/>
    <property type="project" value="UniProtKB-UniRule"/>
</dbReference>
<feature type="binding site" evidence="9">
    <location>
        <begin position="175"/>
        <end position="176"/>
    </location>
    <ligand>
        <name>ATP</name>
        <dbReference type="ChEBI" id="CHEBI:30616"/>
    </ligand>
</feature>
<keyword evidence="5 9" id="KW-0093">Biotin biosynthesis</keyword>
<dbReference type="Gene3D" id="3.40.50.300">
    <property type="entry name" value="P-loop containing nucleotide triphosphate hydrolases"/>
    <property type="match status" value="1"/>
</dbReference>
<comment type="pathway">
    <text evidence="9">Cofactor biosynthesis; biotin biosynthesis; biotin from 7,8-diaminononanoate: step 1/2.</text>
</comment>
<reference evidence="10 11" key="1">
    <citation type="journal article" date="2014" name="Genome Announc.">
        <title>Draft Genome Sequence of Cytophaga fermentans JCM 21142T, a Facultative Anaerobe Isolated from Marine Mud.</title>
        <authorList>
            <person name="Starns D."/>
            <person name="Oshima K."/>
            <person name="Suda W."/>
            <person name="Iino T."/>
            <person name="Yuki M."/>
            <person name="Inoue J."/>
            <person name="Kitamura K."/>
            <person name="Iida T."/>
            <person name="Darby A."/>
            <person name="Hattori M."/>
            <person name="Ohkuma M."/>
        </authorList>
    </citation>
    <scope>NUCLEOTIDE SEQUENCE [LARGE SCALE GENOMIC DNA]</scope>
    <source>
        <strain evidence="10 11">JCM 21142</strain>
    </source>
</reference>
<dbReference type="UniPathway" id="UPA00078">
    <property type="reaction ID" value="UER00161"/>
</dbReference>
<keyword evidence="1 9" id="KW-0963">Cytoplasm</keyword>
<comment type="caution">
    <text evidence="10">The sequence shown here is derived from an EMBL/GenBank/DDBJ whole genome shotgun (WGS) entry which is preliminary data.</text>
</comment>
<dbReference type="STRING" id="869213.GCA_000517085_04044"/>
<keyword evidence="2 9" id="KW-0436">Ligase</keyword>
<accession>W7Y875</accession>
<evidence type="ECO:0000256" key="9">
    <source>
        <dbReference type="HAMAP-Rule" id="MF_00336"/>
    </source>
</evidence>
<evidence type="ECO:0000256" key="5">
    <source>
        <dbReference type="ARBA" id="ARBA00022756"/>
    </source>
</evidence>
<evidence type="ECO:0000256" key="4">
    <source>
        <dbReference type="ARBA" id="ARBA00022741"/>
    </source>
</evidence>
<feature type="binding site" evidence="9">
    <location>
        <begin position="13"/>
        <end position="18"/>
    </location>
    <ligand>
        <name>ATP</name>
        <dbReference type="ChEBI" id="CHEBI:30616"/>
    </ligand>
</feature>
<dbReference type="PANTHER" id="PTHR43210">
    <property type="entry name" value="DETHIOBIOTIN SYNTHETASE"/>
    <property type="match status" value="1"/>
</dbReference>
<comment type="similarity">
    <text evidence="9">Belongs to the dethiobiotin synthetase family.</text>
</comment>
<keyword evidence="4 9" id="KW-0547">Nucleotide-binding</keyword>
<dbReference type="eggNOG" id="COG0132">
    <property type="taxonomic scope" value="Bacteria"/>
</dbReference>
<dbReference type="EMBL" id="BAMD01000046">
    <property type="protein sequence ID" value="GAF04462.1"/>
    <property type="molecule type" value="Genomic_DNA"/>
</dbReference>
<comment type="caution">
    <text evidence="9">Lacks conserved residue(s) required for the propagation of feature annotation.</text>
</comment>
<comment type="catalytic activity">
    <reaction evidence="8">
        <text>(7R,8S)-8-amino-7-(carboxyamino)nonanoate + ATP = (4R,5S)-dethiobiotin + ADP + phosphate + H(+)</text>
        <dbReference type="Rhea" id="RHEA:63684"/>
        <dbReference type="ChEBI" id="CHEBI:15378"/>
        <dbReference type="ChEBI" id="CHEBI:30616"/>
        <dbReference type="ChEBI" id="CHEBI:43474"/>
        <dbReference type="ChEBI" id="CHEBI:149470"/>
        <dbReference type="ChEBI" id="CHEBI:149473"/>
        <dbReference type="ChEBI" id="CHEBI:456216"/>
    </reaction>
</comment>
<gene>
    <name evidence="9" type="primary">bioD</name>
    <name evidence="10" type="ORF">JCM21142_83169</name>
</gene>
<comment type="catalytic activity">
    <reaction evidence="9">
        <text>(7R,8S)-7,8-diammoniononanoate + CO2 + ATP = (4R,5S)-dethiobiotin + ADP + phosphate + 3 H(+)</text>
        <dbReference type="Rhea" id="RHEA:15805"/>
        <dbReference type="ChEBI" id="CHEBI:15378"/>
        <dbReference type="ChEBI" id="CHEBI:16526"/>
        <dbReference type="ChEBI" id="CHEBI:30616"/>
        <dbReference type="ChEBI" id="CHEBI:43474"/>
        <dbReference type="ChEBI" id="CHEBI:149469"/>
        <dbReference type="ChEBI" id="CHEBI:149473"/>
        <dbReference type="ChEBI" id="CHEBI:456216"/>
        <dbReference type="EC" id="6.3.3.3"/>
    </reaction>
</comment>
<dbReference type="InterPro" id="IPR004472">
    <property type="entry name" value="DTB_synth_BioD"/>
</dbReference>
<name>W7Y875_9BACT</name>
<evidence type="ECO:0000256" key="7">
    <source>
        <dbReference type="ARBA" id="ARBA00022842"/>
    </source>
</evidence>
<feature type="binding site" evidence="9">
    <location>
        <position position="61"/>
    </location>
    <ligand>
        <name>Mg(2+)</name>
        <dbReference type="ChEBI" id="CHEBI:18420"/>
    </ligand>
</feature>
<keyword evidence="6 9" id="KW-0067">ATP-binding</keyword>
<dbReference type="AlphaFoldDB" id="W7Y875"/>
<dbReference type="Pfam" id="PF13500">
    <property type="entry name" value="AAA_26"/>
    <property type="match status" value="1"/>
</dbReference>
<feature type="binding site" evidence="9">
    <location>
        <position position="61"/>
    </location>
    <ligand>
        <name>ATP</name>
        <dbReference type="ChEBI" id="CHEBI:30616"/>
    </ligand>
</feature>
<dbReference type="HAMAP" id="MF_00336">
    <property type="entry name" value="BioD"/>
    <property type="match status" value="1"/>
</dbReference>
<dbReference type="SUPFAM" id="SSF52540">
    <property type="entry name" value="P-loop containing nucleoside triphosphate hydrolases"/>
    <property type="match status" value="1"/>
</dbReference>
<feature type="binding site" evidence="9">
    <location>
        <position position="115"/>
    </location>
    <ligand>
        <name>Mg(2+)</name>
        <dbReference type="ChEBI" id="CHEBI:18420"/>
    </ligand>
</feature>
<dbReference type="GO" id="GO:0009102">
    <property type="term" value="P:biotin biosynthetic process"/>
    <property type="evidence" value="ECO:0007669"/>
    <property type="project" value="UniProtKB-UniRule"/>
</dbReference>
<dbReference type="Proteomes" id="UP000019402">
    <property type="component" value="Unassembled WGS sequence"/>
</dbReference>
<organism evidence="10 11">
    <name type="scientific">Saccharicrinis fermentans DSM 9555 = JCM 21142</name>
    <dbReference type="NCBI Taxonomy" id="869213"/>
    <lineage>
        <taxon>Bacteria</taxon>
        <taxon>Pseudomonadati</taxon>
        <taxon>Bacteroidota</taxon>
        <taxon>Bacteroidia</taxon>
        <taxon>Marinilabiliales</taxon>
        <taxon>Marinilabiliaceae</taxon>
        <taxon>Saccharicrinis</taxon>
    </lineage>
</organism>
<comment type="function">
    <text evidence="9">Catalyzes a mechanistically unusual reaction, the ATP-dependent insertion of CO2 between the N7 and N8 nitrogen atoms of 7,8-diaminopelargonic acid (DAPA, also called 7,8-diammoniononanoate) to form a ureido ring.</text>
</comment>
<evidence type="ECO:0000256" key="3">
    <source>
        <dbReference type="ARBA" id="ARBA00022723"/>
    </source>
</evidence>
<dbReference type="EC" id="6.3.3.3" evidence="9"/>
<feature type="binding site" evidence="9">
    <location>
        <position position="17"/>
    </location>
    <ligand>
        <name>Mg(2+)</name>
        <dbReference type="ChEBI" id="CHEBI:18420"/>
    </ligand>
</feature>